<dbReference type="AlphaFoldDB" id="A0A0W8FUC3"/>
<gene>
    <name evidence="1" type="ORF">ASZ90_005688</name>
</gene>
<evidence type="ECO:0000313" key="1">
    <source>
        <dbReference type="EMBL" id="KUG24475.1"/>
    </source>
</evidence>
<reference evidence="1" key="1">
    <citation type="journal article" date="2015" name="Proc. Natl. Acad. Sci. U.S.A.">
        <title>Networks of energetic and metabolic interactions define dynamics in microbial communities.</title>
        <authorList>
            <person name="Embree M."/>
            <person name="Liu J.K."/>
            <person name="Al-Bassam M.M."/>
            <person name="Zengler K."/>
        </authorList>
    </citation>
    <scope>NUCLEOTIDE SEQUENCE</scope>
</reference>
<dbReference type="EMBL" id="LNQE01000845">
    <property type="protein sequence ID" value="KUG24475.1"/>
    <property type="molecule type" value="Genomic_DNA"/>
</dbReference>
<comment type="caution">
    <text evidence="1">The sequence shown here is derived from an EMBL/GenBank/DDBJ whole genome shotgun (WGS) entry which is preliminary data.</text>
</comment>
<sequence>MNEAYRAKIAKKSRKKKPSAIFLSVFFVSLHESDFYKYKDIKNALIAKLLLICFQILFDA</sequence>
<proteinExistence type="predicted"/>
<organism evidence="1">
    <name type="scientific">hydrocarbon metagenome</name>
    <dbReference type="NCBI Taxonomy" id="938273"/>
    <lineage>
        <taxon>unclassified sequences</taxon>
        <taxon>metagenomes</taxon>
        <taxon>ecological metagenomes</taxon>
    </lineage>
</organism>
<name>A0A0W8FUC3_9ZZZZ</name>
<protein>
    <submittedName>
        <fullName evidence="1">Uncharacterized protein</fullName>
    </submittedName>
</protein>
<accession>A0A0W8FUC3</accession>